<accession>A0A4U6QMM0</accession>
<comment type="caution">
    <text evidence="1">The sequence shown here is derived from an EMBL/GenBank/DDBJ whole genome shotgun (WGS) entry which is preliminary data.</text>
</comment>
<evidence type="ECO:0000313" key="1">
    <source>
        <dbReference type="EMBL" id="TKV61884.1"/>
    </source>
</evidence>
<dbReference type="AlphaFoldDB" id="A0A4U6QMM0"/>
<organism evidence="1 2">
    <name type="scientific">Nakamurella flava</name>
    <dbReference type="NCBI Taxonomy" id="2576308"/>
    <lineage>
        <taxon>Bacteria</taxon>
        <taxon>Bacillati</taxon>
        <taxon>Actinomycetota</taxon>
        <taxon>Actinomycetes</taxon>
        <taxon>Nakamurellales</taxon>
        <taxon>Nakamurellaceae</taxon>
        <taxon>Nakamurella</taxon>
    </lineage>
</organism>
<gene>
    <name evidence="1" type="ORF">FDO65_10190</name>
</gene>
<protein>
    <submittedName>
        <fullName evidence="1">Uncharacterized protein</fullName>
    </submittedName>
</protein>
<name>A0A4U6QMM0_9ACTN</name>
<proteinExistence type="predicted"/>
<keyword evidence="2" id="KW-1185">Reference proteome</keyword>
<sequence length="86" mass="9118">MRVRRLKQVTVRGGLDWAGDVVDATFTADGGRVDLVAGDGQARSLELAGPPIDVRWGYVLRVVGAEATVHLVQCADCAERKEIAGG</sequence>
<reference evidence="1 2" key="1">
    <citation type="submission" date="2019-05" db="EMBL/GenBank/DDBJ databases">
        <title>Nakamurella sp. N5BH11, whole genome shotgun sequence.</title>
        <authorList>
            <person name="Tuo L."/>
        </authorList>
    </citation>
    <scope>NUCLEOTIDE SEQUENCE [LARGE SCALE GENOMIC DNA]</scope>
    <source>
        <strain evidence="1 2">N5BH11</strain>
    </source>
</reference>
<dbReference type="RefSeq" id="WP_137449189.1">
    <property type="nucleotide sequence ID" value="NZ_SZZH01000001.1"/>
</dbReference>
<dbReference type="EMBL" id="SZZH01000001">
    <property type="protein sequence ID" value="TKV61884.1"/>
    <property type="molecule type" value="Genomic_DNA"/>
</dbReference>
<evidence type="ECO:0000313" key="2">
    <source>
        <dbReference type="Proteomes" id="UP000306985"/>
    </source>
</evidence>
<dbReference type="Proteomes" id="UP000306985">
    <property type="component" value="Unassembled WGS sequence"/>
</dbReference>